<feature type="region of interest" description="Disordered" evidence="1">
    <location>
        <begin position="130"/>
        <end position="224"/>
    </location>
</feature>
<dbReference type="Proteomes" id="UP001428341">
    <property type="component" value="Unassembled WGS sequence"/>
</dbReference>
<dbReference type="Gene3D" id="2.30.30.140">
    <property type="match status" value="1"/>
</dbReference>
<dbReference type="Pfam" id="PF00855">
    <property type="entry name" value="PWWP"/>
    <property type="match status" value="1"/>
</dbReference>
<reference evidence="3 4" key="1">
    <citation type="submission" date="2024-05" db="EMBL/GenBank/DDBJ databases">
        <title>Haplotype-resolved chromosome-level genome assembly of Huyou (Citrus changshanensis).</title>
        <authorList>
            <person name="Miao C."/>
            <person name="Chen W."/>
            <person name="Wu Y."/>
            <person name="Wang L."/>
            <person name="Zhao S."/>
            <person name="Grierson D."/>
            <person name="Xu C."/>
            <person name="Chen K."/>
        </authorList>
    </citation>
    <scope>NUCLEOTIDE SEQUENCE [LARGE SCALE GENOMIC DNA]</scope>
    <source>
        <strain evidence="3">01-14</strain>
        <tissue evidence="3">Leaf</tissue>
    </source>
</reference>
<comment type="caution">
    <text evidence="3">The sequence shown here is derived from an EMBL/GenBank/DDBJ whole genome shotgun (WGS) entry which is preliminary data.</text>
</comment>
<dbReference type="AlphaFoldDB" id="A0AAP0N1S2"/>
<gene>
    <name evidence="3" type="ORF">WN944_021666</name>
</gene>
<keyword evidence="4" id="KW-1185">Reference proteome</keyword>
<feature type="region of interest" description="Disordered" evidence="1">
    <location>
        <begin position="672"/>
        <end position="733"/>
    </location>
</feature>
<dbReference type="CDD" id="cd05162">
    <property type="entry name" value="PWWP"/>
    <property type="match status" value="1"/>
</dbReference>
<accession>A0AAP0N1S2</accession>
<feature type="compositionally biased region" description="Polar residues" evidence="1">
    <location>
        <begin position="185"/>
        <end position="201"/>
    </location>
</feature>
<evidence type="ECO:0000259" key="2">
    <source>
        <dbReference type="PROSITE" id="PS50812"/>
    </source>
</evidence>
<evidence type="ECO:0000313" key="3">
    <source>
        <dbReference type="EMBL" id="KAK9228711.1"/>
    </source>
</evidence>
<dbReference type="PANTHER" id="PTHR33697">
    <property type="entry name" value="T17B22.17 PROTEIN-RELATED"/>
    <property type="match status" value="1"/>
</dbReference>
<feature type="compositionally biased region" description="Basic residues" evidence="1">
    <location>
        <begin position="485"/>
        <end position="502"/>
    </location>
</feature>
<dbReference type="PROSITE" id="PS50812">
    <property type="entry name" value="PWWP"/>
    <property type="match status" value="1"/>
</dbReference>
<dbReference type="InterPro" id="IPR000313">
    <property type="entry name" value="PWWP_dom"/>
</dbReference>
<name>A0AAP0N1S2_9ROSI</name>
<feature type="compositionally biased region" description="Acidic residues" evidence="1">
    <location>
        <begin position="164"/>
        <end position="176"/>
    </location>
</feature>
<dbReference type="PANTHER" id="PTHR33697:SF1">
    <property type="entry name" value="TUDOR_PWWP_MBT SUPERFAMILY PROTEIN"/>
    <property type="match status" value="1"/>
</dbReference>
<feature type="region of interest" description="Disordered" evidence="1">
    <location>
        <begin position="475"/>
        <end position="512"/>
    </location>
</feature>
<sequence length="763" mass="83227">MMGSPESEDDGNRNNNIDPAVGGLVWVRRRNGTWWPGRILGLDEISEGCLVSPRSGTPVKLLGREDASVDWYNLEKSKRVKAFRCGEYDECIAKAKASAASSGKKAVKYARREDAILHALELESARLGKDHPDYWVRPDNSGGDQGSLTGESPVMSHSSKENEDMTDQTSDSEDSSDSAPELSQYGISFQEPNLINGSKELSVQGKRRRTPNDSEDDGMEGTKRMRGLEDLGMGVGSKRKVQAGGAPELIQQESASLCNSQNGNVSNGGPVSGTKGCSSTLKRKRTPVANVHEFLKRKNRRRPLTKVLESTAMVSVPVICDQLATSNGSSLPGLSDSKASVIESNESRKSTSAVINNSESTGVSYDNGVSLNASGPACDGSHSNQKMKETEISSIPGLAGKDRLFDVPFVGEDKHGTGISPIIVPSSPGKPQVGVSGRQPSQCSEVEAVTLRNEGLNESGSPCSMAVHANNISQRMEKGTSKWQSKGKRKSRHMSKNRKQASRKYSDMNDEPNTFVDSLHRLDGLPHGSFDHKVDCDSIRGSKLKSETEEQPWGKSLPHMRTTEVKLLSDESLNPKRSLPFRQTRYTVHSRYQDFPVRNLCVDSVLYNVELVVKAGYRRQHVPLVSLMSKLNGKAIIGHPLMVEVLGDGYCDGMESDATRVFVVESAPMGYPVKQKSEPGRNSSKRKKLSSRYSSSKSLKSRKPESLSKKIRKLSSLTSQVERKPAEQKPKGPVISCIPLKLVFSRINEAVNGSARPANRALT</sequence>
<organism evidence="3 4">
    <name type="scientific">Citrus x changshan-huyou</name>
    <dbReference type="NCBI Taxonomy" id="2935761"/>
    <lineage>
        <taxon>Eukaryota</taxon>
        <taxon>Viridiplantae</taxon>
        <taxon>Streptophyta</taxon>
        <taxon>Embryophyta</taxon>
        <taxon>Tracheophyta</taxon>
        <taxon>Spermatophyta</taxon>
        <taxon>Magnoliopsida</taxon>
        <taxon>eudicotyledons</taxon>
        <taxon>Gunneridae</taxon>
        <taxon>Pentapetalae</taxon>
        <taxon>rosids</taxon>
        <taxon>malvids</taxon>
        <taxon>Sapindales</taxon>
        <taxon>Rutaceae</taxon>
        <taxon>Aurantioideae</taxon>
        <taxon>Citrus</taxon>
    </lineage>
</organism>
<feature type="domain" description="PWWP" evidence="2">
    <location>
        <begin position="21"/>
        <end position="76"/>
    </location>
</feature>
<dbReference type="EMBL" id="JBCGBO010000001">
    <property type="protein sequence ID" value="KAK9228711.1"/>
    <property type="molecule type" value="Genomic_DNA"/>
</dbReference>
<feature type="region of interest" description="Disordered" evidence="1">
    <location>
        <begin position="261"/>
        <end position="280"/>
    </location>
</feature>
<dbReference type="InterPro" id="IPR044679">
    <property type="entry name" value="PWWP2-like"/>
</dbReference>
<feature type="compositionally biased region" description="Basic and acidic residues" evidence="1">
    <location>
        <begin position="721"/>
        <end position="730"/>
    </location>
</feature>
<feature type="compositionally biased region" description="Low complexity" evidence="1">
    <location>
        <begin position="261"/>
        <end position="273"/>
    </location>
</feature>
<proteinExistence type="predicted"/>
<evidence type="ECO:0000256" key="1">
    <source>
        <dbReference type="SAM" id="MobiDB-lite"/>
    </source>
</evidence>
<evidence type="ECO:0000313" key="4">
    <source>
        <dbReference type="Proteomes" id="UP001428341"/>
    </source>
</evidence>
<protein>
    <recommendedName>
        <fullName evidence="2">PWWP domain-containing protein</fullName>
    </recommendedName>
</protein>
<feature type="region of interest" description="Disordered" evidence="1">
    <location>
        <begin position="418"/>
        <end position="440"/>
    </location>
</feature>
<dbReference type="SUPFAM" id="SSF63748">
    <property type="entry name" value="Tudor/PWWP/MBT"/>
    <property type="match status" value="1"/>
</dbReference>